<dbReference type="OrthoDB" id="5511555at2"/>
<dbReference type="EMBL" id="SSMQ01000001">
    <property type="protein sequence ID" value="TKD13020.1"/>
    <property type="molecule type" value="Genomic_DNA"/>
</dbReference>
<dbReference type="InterPro" id="IPR015797">
    <property type="entry name" value="NUDIX_hydrolase-like_dom_sf"/>
</dbReference>
<dbReference type="Proteomes" id="UP000309215">
    <property type="component" value="Unassembled WGS sequence"/>
</dbReference>
<dbReference type="AlphaFoldDB" id="A0A4U1JLM1"/>
<dbReference type="InterPro" id="IPR000086">
    <property type="entry name" value="NUDIX_hydrolase_dom"/>
</dbReference>
<gene>
    <name evidence="3" type="ORF">E8A74_00190</name>
</gene>
<keyword evidence="1" id="KW-0378">Hydrolase</keyword>
<dbReference type="Pfam" id="PF00293">
    <property type="entry name" value="NUDIX"/>
    <property type="match status" value="1"/>
</dbReference>
<accession>A0A4U1JLM1</accession>
<comment type="caution">
    <text evidence="3">The sequence shown here is derived from an EMBL/GenBank/DDBJ whole genome shotgun (WGS) entry which is preliminary data.</text>
</comment>
<dbReference type="InterPro" id="IPR020084">
    <property type="entry name" value="NUDIX_hydrolase_CS"/>
</dbReference>
<reference evidence="3 4" key="1">
    <citation type="submission" date="2019-04" db="EMBL/GenBank/DDBJ databases">
        <authorList>
            <person name="Li Y."/>
            <person name="Wang J."/>
        </authorList>
    </citation>
    <scope>NUCLEOTIDE SEQUENCE [LARGE SCALE GENOMIC DNA]</scope>
    <source>
        <strain evidence="3 4">DSM 14668</strain>
    </source>
</reference>
<dbReference type="PANTHER" id="PTHR43736:SF1">
    <property type="entry name" value="DIHYDRONEOPTERIN TRIPHOSPHATE DIPHOSPHATASE"/>
    <property type="match status" value="1"/>
</dbReference>
<dbReference type="PROSITE" id="PS51462">
    <property type="entry name" value="NUDIX"/>
    <property type="match status" value="1"/>
</dbReference>
<name>A0A4U1JLM1_9BACT</name>
<dbReference type="RefSeq" id="WP_136926836.1">
    <property type="nucleotide sequence ID" value="NZ_SSMQ01000001.1"/>
</dbReference>
<evidence type="ECO:0000313" key="3">
    <source>
        <dbReference type="EMBL" id="TKD13020.1"/>
    </source>
</evidence>
<dbReference type="SUPFAM" id="SSF55811">
    <property type="entry name" value="Nudix"/>
    <property type="match status" value="1"/>
</dbReference>
<keyword evidence="4" id="KW-1185">Reference proteome</keyword>
<dbReference type="PROSITE" id="PS00893">
    <property type="entry name" value="NUDIX_BOX"/>
    <property type="match status" value="1"/>
</dbReference>
<protein>
    <submittedName>
        <fullName evidence="3">NUDIX domain-containing protein</fullName>
    </submittedName>
</protein>
<dbReference type="Gene3D" id="3.90.79.10">
    <property type="entry name" value="Nucleoside Triphosphate Pyrophosphohydrolase"/>
    <property type="match status" value="1"/>
</dbReference>
<evidence type="ECO:0000259" key="2">
    <source>
        <dbReference type="PROSITE" id="PS51462"/>
    </source>
</evidence>
<evidence type="ECO:0000313" key="4">
    <source>
        <dbReference type="Proteomes" id="UP000309215"/>
    </source>
</evidence>
<organism evidence="3 4">
    <name type="scientific">Polyangium fumosum</name>
    <dbReference type="NCBI Taxonomy" id="889272"/>
    <lineage>
        <taxon>Bacteria</taxon>
        <taxon>Pseudomonadati</taxon>
        <taxon>Myxococcota</taxon>
        <taxon>Polyangia</taxon>
        <taxon>Polyangiales</taxon>
        <taxon>Polyangiaceae</taxon>
        <taxon>Polyangium</taxon>
    </lineage>
</organism>
<feature type="domain" description="Nudix hydrolase" evidence="2">
    <location>
        <begin position="1"/>
        <end position="137"/>
    </location>
</feature>
<dbReference type="PANTHER" id="PTHR43736">
    <property type="entry name" value="ADP-RIBOSE PYROPHOSPHATASE"/>
    <property type="match status" value="1"/>
</dbReference>
<evidence type="ECO:0000256" key="1">
    <source>
        <dbReference type="ARBA" id="ARBA00022801"/>
    </source>
</evidence>
<dbReference type="GO" id="GO:0016787">
    <property type="term" value="F:hydrolase activity"/>
    <property type="evidence" value="ECO:0007669"/>
    <property type="project" value="UniProtKB-KW"/>
</dbReference>
<sequence length="146" mass="16283">MTRRAFSVAVYPRFEGRILMIRHRRLGIWLPPGGEMLPDETPLEAAARELREETGLVGRFPVVSDVDGTPPGFIGYEEHPAGSKGIHLNFVFVADVDTDEVHPNDEFEEWRWVTHFDDVGGPPNVAQLGRIALTARERGAVLSPAR</sequence>
<proteinExistence type="predicted"/>